<accession>A0A1I2GA06</accession>
<dbReference type="InterPro" id="IPR037053">
    <property type="entry name" value="Phage_tail_collar_dom_sf"/>
</dbReference>
<keyword evidence="3" id="KW-1185">Reference proteome</keyword>
<reference evidence="3" key="1">
    <citation type="submission" date="2016-10" db="EMBL/GenBank/DDBJ databases">
        <authorList>
            <person name="Varghese N."/>
            <person name="Submissions S."/>
        </authorList>
    </citation>
    <scope>NUCLEOTIDE SEQUENCE [LARGE SCALE GENOMIC DNA]</scope>
    <source>
        <strain evidence="3">CGMCC 1.10223</strain>
    </source>
</reference>
<dbReference type="EMBL" id="FONN01000015">
    <property type="protein sequence ID" value="SFF13810.1"/>
    <property type="molecule type" value="Genomic_DNA"/>
</dbReference>
<gene>
    <name evidence="2" type="ORF">SAMN04487969_11522</name>
</gene>
<evidence type="ECO:0000313" key="3">
    <source>
        <dbReference type="Proteomes" id="UP000183410"/>
    </source>
</evidence>
<dbReference type="OrthoDB" id="9810174at2"/>
<evidence type="ECO:0000259" key="1">
    <source>
        <dbReference type="Pfam" id="PF07484"/>
    </source>
</evidence>
<dbReference type="SUPFAM" id="SSF88874">
    <property type="entry name" value="Receptor-binding domain of short tail fibre protein gp12"/>
    <property type="match status" value="1"/>
</dbReference>
<protein>
    <submittedName>
        <fullName evidence="2">Microcystin-dependent protein</fullName>
    </submittedName>
</protein>
<evidence type="ECO:0000313" key="2">
    <source>
        <dbReference type="EMBL" id="SFF13810.1"/>
    </source>
</evidence>
<name>A0A1I2GA06_9BACL</name>
<dbReference type="Proteomes" id="UP000183410">
    <property type="component" value="Unassembled WGS sequence"/>
</dbReference>
<sequence length="175" mass="19237">MDAFIGEIRLFTGNYAPRGWAFCHGQQVSIPNNQALYSIIGKTFGTDYRTYFTLPDLRGLVPIHQGSGVGLTPRQCYEKGGSITETITTFKMPNHTHQLNAQTTGNTTDTFNNIWATTPRGTTVSVYNEEQPNASMHANAITASGGSQAHNNMQPYLAINYIICLDDGVYPVKTQ</sequence>
<dbReference type="Pfam" id="PF07484">
    <property type="entry name" value="Collar"/>
    <property type="match status" value="1"/>
</dbReference>
<proteinExistence type="predicted"/>
<organism evidence="2 3">
    <name type="scientific">Paenibacillus algorifonticola</name>
    <dbReference type="NCBI Taxonomy" id="684063"/>
    <lineage>
        <taxon>Bacteria</taxon>
        <taxon>Bacillati</taxon>
        <taxon>Bacillota</taxon>
        <taxon>Bacilli</taxon>
        <taxon>Bacillales</taxon>
        <taxon>Paenibacillaceae</taxon>
        <taxon>Paenibacillus</taxon>
    </lineage>
</organism>
<dbReference type="AlphaFoldDB" id="A0A1I2GA06"/>
<feature type="domain" description="Phage tail collar" evidence="1">
    <location>
        <begin position="6"/>
        <end position="62"/>
    </location>
</feature>
<dbReference type="Gene3D" id="3.90.1340.10">
    <property type="entry name" value="Phage tail collar domain"/>
    <property type="match status" value="1"/>
</dbReference>
<dbReference type="RefSeq" id="WP_046231228.1">
    <property type="nucleotide sequence ID" value="NZ_FONN01000015.1"/>
</dbReference>
<dbReference type="InterPro" id="IPR011083">
    <property type="entry name" value="Phage_tail_collar_dom"/>
</dbReference>